<evidence type="ECO:0000313" key="9">
    <source>
        <dbReference type="EMBL" id="MEK0307147.1"/>
    </source>
</evidence>
<feature type="transmembrane region" description="Helical" evidence="8">
    <location>
        <begin position="206"/>
        <end position="227"/>
    </location>
</feature>
<evidence type="ECO:0000256" key="7">
    <source>
        <dbReference type="ARBA" id="ARBA00049663"/>
    </source>
</evidence>
<dbReference type="PANTHER" id="PTHR30354:SF22">
    <property type="entry name" value="HIGH-AFFINITY GLUCONATE TRANSPORTER"/>
    <property type="match status" value="1"/>
</dbReference>
<feature type="transmembrane region" description="Helical" evidence="8">
    <location>
        <begin position="340"/>
        <end position="364"/>
    </location>
</feature>
<comment type="caution">
    <text evidence="9">The sequence shown here is derived from an EMBL/GenBank/DDBJ whole genome shotgun (WGS) entry which is preliminary data.</text>
</comment>
<feature type="transmembrane region" description="Helical" evidence="8">
    <location>
        <begin position="458"/>
        <end position="483"/>
    </location>
</feature>
<comment type="subcellular location">
    <subcellularLocation>
        <location evidence="1">Cell membrane</location>
        <topology evidence="1">Multi-pass membrane protein</topology>
    </subcellularLocation>
</comment>
<dbReference type="InterPro" id="IPR003474">
    <property type="entry name" value="Glcn_transporter"/>
</dbReference>
<evidence type="ECO:0000256" key="3">
    <source>
        <dbReference type="ARBA" id="ARBA00022475"/>
    </source>
</evidence>
<feature type="transmembrane region" description="Helical" evidence="8">
    <location>
        <begin position="128"/>
        <end position="161"/>
    </location>
</feature>
<evidence type="ECO:0000256" key="6">
    <source>
        <dbReference type="ARBA" id="ARBA00023136"/>
    </source>
</evidence>
<feature type="transmembrane region" description="Helical" evidence="8">
    <location>
        <begin position="57"/>
        <end position="74"/>
    </location>
</feature>
<dbReference type="NCBIfam" id="TIGR00791">
    <property type="entry name" value="gntP"/>
    <property type="match status" value="1"/>
</dbReference>
<proteinExistence type="inferred from homology"/>
<feature type="transmembrane region" description="Helical" evidence="8">
    <location>
        <begin position="419"/>
        <end position="438"/>
    </location>
</feature>
<feature type="transmembrane region" description="Helical" evidence="8">
    <location>
        <begin position="300"/>
        <end position="319"/>
    </location>
</feature>
<feature type="transmembrane region" description="Helical" evidence="8">
    <location>
        <begin position="376"/>
        <end position="407"/>
    </location>
</feature>
<organism evidence="9 10">
    <name type="scientific">Bifidobacterium favimelis</name>
    <dbReference type="NCBI Taxonomy" id="3122979"/>
    <lineage>
        <taxon>Bacteria</taxon>
        <taxon>Bacillati</taxon>
        <taxon>Actinomycetota</taxon>
        <taxon>Actinomycetes</taxon>
        <taxon>Bifidobacteriales</taxon>
        <taxon>Bifidobacteriaceae</taxon>
        <taxon>Bifidobacterium</taxon>
    </lineage>
</organism>
<evidence type="ECO:0000256" key="2">
    <source>
        <dbReference type="ARBA" id="ARBA00022448"/>
    </source>
</evidence>
<sequence>MAPFTSPAGGGVLQTLAARGQTPAPAPELDAVRLGVSLLLSLVVLILLVTVAKLHPFIALLTASLVVGIGSGYGPMHTLTAFTGEFGKTMGSVGILIGLGAMVGQVLVDTGATDRVVDTLVARSSAASIPWIMALVGALIGLPMFFEVGLVILVPVMILIARRTGLPLMRVAIPALAGLSVMHACVPPHPGPLAALSQFKSGGSVGLTMLFGIPVALVALVLVGPAFSRIASRWVPVQAPVDFMAKNEKARVEETRLPSFALSLCCILLPAALMLLTSVFEIALPGFKDSKEGFAQVIDFIGSPVMALALALVFSMLSLKAASGISWKTVNASLASSLPPVAGVLLIVGAGGGFKGVLVGTGIGRIIGTFVESSHISIFLLGWLIAVFVRVATGSATVSILTTAGILSKAMAMMQASPAAVTLLVLAIGAGSIFLSHVNDAGFWLIKEYFGLSVGETFKTWSVLECLLSVVVLALVLGLGLFIPLTA</sequence>
<evidence type="ECO:0000256" key="1">
    <source>
        <dbReference type="ARBA" id="ARBA00004651"/>
    </source>
</evidence>
<keyword evidence="2" id="KW-0813">Transport</keyword>
<comment type="similarity">
    <text evidence="7">Belongs to the GntP permease family.</text>
</comment>
<feature type="transmembrane region" description="Helical" evidence="8">
    <location>
        <begin position="31"/>
        <end position="51"/>
    </location>
</feature>
<dbReference type="PIRSF" id="PIRSF002746">
    <property type="entry name" value="Gluconate_transporter"/>
    <property type="match status" value="1"/>
</dbReference>
<feature type="transmembrane region" description="Helical" evidence="8">
    <location>
        <begin position="86"/>
        <end position="108"/>
    </location>
</feature>
<dbReference type="RefSeq" id="WP_340469866.1">
    <property type="nucleotide sequence ID" value="NZ_JBANBB010000002.1"/>
</dbReference>
<dbReference type="Pfam" id="PF02447">
    <property type="entry name" value="GntP_permease"/>
    <property type="match status" value="1"/>
</dbReference>
<evidence type="ECO:0000256" key="5">
    <source>
        <dbReference type="ARBA" id="ARBA00022989"/>
    </source>
</evidence>
<gene>
    <name evidence="9" type="ORF">V8P97_06705</name>
</gene>
<protein>
    <submittedName>
        <fullName evidence="9">Gluconate:H+ symporter</fullName>
    </submittedName>
</protein>
<keyword evidence="5 8" id="KW-1133">Transmembrane helix</keyword>
<dbReference type="PANTHER" id="PTHR30354">
    <property type="entry name" value="GNT FAMILY GLUCONATE TRANSPORTER"/>
    <property type="match status" value="1"/>
</dbReference>
<feature type="transmembrane region" description="Helical" evidence="8">
    <location>
        <begin position="259"/>
        <end position="280"/>
    </location>
</feature>
<reference evidence="9 10" key="1">
    <citation type="submission" date="2024-02" db="EMBL/GenBank/DDBJ databases">
        <title>Bifidobacterium honeyensis sp. nov., isolated from the comb honey.</title>
        <authorList>
            <person name="Liu W."/>
            <person name="Li Y."/>
        </authorList>
    </citation>
    <scope>NUCLEOTIDE SEQUENCE [LARGE SCALE GENOMIC DNA]</scope>
    <source>
        <strain evidence="9 10">IMAU50988</strain>
    </source>
</reference>
<dbReference type="EMBL" id="JBANBB010000002">
    <property type="protein sequence ID" value="MEK0307147.1"/>
    <property type="molecule type" value="Genomic_DNA"/>
</dbReference>
<keyword evidence="10" id="KW-1185">Reference proteome</keyword>
<dbReference type="Proteomes" id="UP001373159">
    <property type="component" value="Unassembled WGS sequence"/>
</dbReference>
<keyword evidence="4 8" id="KW-0812">Transmembrane</keyword>
<keyword evidence="3" id="KW-1003">Cell membrane</keyword>
<evidence type="ECO:0000313" key="10">
    <source>
        <dbReference type="Proteomes" id="UP001373159"/>
    </source>
</evidence>
<keyword evidence="6 8" id="KW-0472">Membrane</keyword>
<evidence type="ECO:0000256" key="4">
    <source>
        <dbReference type="ARBA" id="ARBA00022692"/>
    </source>
</evidence>
<evidence type="ECO:0000256" key="8">
    <source>
        <dbReference type="SAM" id="Phobius"/>
    </source>
</evidence>
<accession>A0ABU8ZQ52</accession>
<name>A0ABU8ZQ52_9BIFI</name>